<name>A0ABQ1U0J7_9GAMM</name>
<sequence>MTLLILYAYLFIGFGFSLAGWLVAAEECVRKNESVPRYFVKKVFIWALLWPLCAMYIYLAEVKKVIPEIDWVDSSKNS</sequence>
<accession>A0ABQ1U0J7</accession>
<keyword evidence="1" id="KW-0812">Transmembrane</keyword>
<comment type="caution">
    <text evidence="2">The sequence shown here is derived from an EMBL/GenBank/DDBJ whole genome shotgun (WGS) entry which is preliminary data.</text>
</comment>
<organism evidence="2 3">
    <name type="scientific">Pseudoalteromonas gelatinilytica</name>
    <dbReference type="NCBI Taxonomy" id="1703256"/>
    <lineage>
        <taxon>Bacteria</taxon>
        <taxon>Pseudomonadati</taxon>
        <taxon>Pseudomonadota</taxon>
        <taxon>Gammaproteobacteria</taxon>
        <taxon>Alteromonadales</taxon>
        <taxon>Pseudoalteromonadaceae</taxon>
        <taxon>Pseudoalteromonas</taxon>
    </lineage>
</organism>
<keyword evidence="1" id="KW-1133">Transmembrane helix</keyword>
<evidence type="ECO:0000256" key="1">
    <source>
        <dbReference type="SAM" id="Phobius"/>
    </source>
</evidence>
<dbReference type="EMBL" id="BMIT01000017">
    <property type="protein sequence ID" value="GGF07026.1"/>
    <property type="molecule type" value="Genomic_DNA"/>
</dbReference>
<reference evidence="3" key="1">
    <citation type="journal article" date="2019" name="Int. J. Syst. Evol. Microbiol.">
        <title>The Global Catalogue of Microorganisms (GCM) 10K type strain sequencing project: providing services to taxonomists for standard genome sequencing and annotation.</title>
        <authorList>
            <consortium name="The Broad Institute Genomics Platform"/>
            <consortium name="The Broad Institute Genome Sequencing Center for Infectious Disease"/>
            <person name="Wu L."/>
            <person name="Ma J."/>
        </authorList>
    </citation>
    <scope>NUCLEOTIDE SEQUENCE [LARGE SCALE GENOMIC DNA]</scope>
    <source>
        <strain evidence="3">CGMCC 1.15394</strain>
    </source>
</reference>
<proteinExistence type="predicted"/>
<feature type="transmembrane region" description="Helical" evidence="1">
    <location>
        <begin position="6"/>
        <end position="23"/>
    </location>
</feature>
<keyword evidence="3" id="KW-1185">Reference proteome</keyword>
<keyword evidence="1" id="KW-0472">Membrane</keyword>
<evidence type="ECO:0000313" key="3">
    <source>
        <dbReference type="Proteomes" id="UP000638462"/>
    </source>
</evidence>
<gene>
    <name evidence="2" type="ORF">GCM10008027_34930</name>
</gene>
<protein>
    <recommendedName>
        <fullName evidence="4">Cardiolipin synthase N-terminal domain-containing protein</fullName>
    </recommendedName>
</protein>
<feature type="transmembrane region" description="Helical" evidence="1">
    <location>
        <begin position="43"/>
        <end position="60"/>
    </location>
</feature>
<dbReference type="Proteomes" id="UP000638462">
    <property type="component" value="Unassembled WGS sequence"/>
</dbReference>
<evidence type="ECO:0008006" key="4">
    <source>
        <dbReference type="Google" id="ProtNLM"/>
    </source>
</evidence>
<dbReference type="RefSeq" id="WP_188730634.1">
    <property type="nucleotide sequence ID" value="NZ_BMIT01000017.1"/>
</dbReference>
<evidence type="ECO:0000313" key="2">
    <source>
        <dbReference type="EMBL" id="GGF07026.1"/>
    </source>
</evidence>